<dbReference type="RefSeq" id="WP_066387973.1">
    <property type="nucleotide sequence ID" value="NZ_CP036246.2"/>
</dbReference>
<sequence>MKKTNDFIKFIRSWLISHYDEFNCKPYLVRDLKLRENYILKFSSIPNVEIDISANTDYKFDLYIVLTHENQFYFSNPLDLTTVIKKDKKGFFCNLCIEKIYFKTKEEIWKNHLKELILWVNENLNPKNEIVLTFYAGSYDIEILAKDSKNNRENSRCFPLFSYQ</sequence>
<dbReference type="AlphaFoldDB" id="A0A5C2HDM7"/>
<name>A0A5C2HDM7_9BACT</name>
<organism evidence="1 2">
    <name type="scientific">Arcobacter porcinus</name>
    <dbReference type="NCBI Taxonomy" id="1935204"/>
    <lineage>
        <taxon>Bacteria</taxon>
        <taxon>Pseudomonadati</taxon>
        <taxon>Campylobacterota</taxon>
        <taxon>Epsilonproteobacteria</taxon>
        <taxon>Campylobacterales</taxon>
        <taxon>Arcobacteraceae</taxon>
        <taxon>Arcobacter</taxon>
    </lineage>
</organism>
<dbReference type="Proteomes" id="UP000322644">
    <property type="component" value="Chromosome"/>
</dbReference>
<reference evidence="1 2" key="1">
    <citation type="submission" date="2019-09" db="EMBL/GenBank/DDBJ databases">
        <title>Complete genome sequencing of four Arcobacter species reveals a diverse suite of mobile elements.</title>
        <authorList>
            <person name="Miller W.G."/>
            <person name="Yee E."/>
            <person name="Bono J.L."/>
        </authorList>
    </citation>
    <scope>NUCLEOTIDE SEQUENCE [LARGE SCALE GENOMIC DNA]</scope>
    <source>
        <strain evidence="1 2">CCUG 56899</strain>
    </source>
</reference>
<gene>
    <name evidence="1" type="ORF">APORC_1460</name>
</gene>
<evidence type="ECO:0000313" key="2">
    <source>
        <dbReference type="Proteomes" id="UP000322644"/>
    </source>
</evidence>
<evidence type="ECO:0000313" key="1">
    <source>
        <dbReference type="EMBL" id="QEP41043.1"/>
    </source>
</evidence>
<reference evidence="1 2" key="2">
    <citation type="submission" date="2019-09" db="EMBL/GenBank/DDBJ databases">
        <title>Taxonomic note: a critical rebuttal of the proposed division of the genus Arcobacter into six genera, emended descriptions of Arcobacter anaerophilus and the genus Arcobacter, and an assessment of genus-level boundaries for Epsilonproteobacteria using in silico genomic comparator tools.</title>
        <authorList>
            <person name="On S.L.W."/>
            <person name="Miller W.G."/>
            <person name="Biggs P."/>
            <person name="Cornelius A."/>
            <person name="Vandamme P."/>
        </authorList>
    </citation>
    <scope>NUCLEOTIDE SEQUENCE [LARGE SCALE GENOMIC DNA]</scope>
    <source>
        <strain evidence="1 2">CCUG 56899</strain>
    </source>
</reference>
<dbReference type="KEGG" id="apoc:APORC_1460"/>
<accession>A0A5C2HDM7</accession>
<dbReference type="EMBL" id="CP036246">
    <property type="protein sequence ID" value="QEP41043.1"/>
    <property type="molecule type" value="Genomic_DNA"/>
</dbReference>
<protein>
    <submittedName>
        <fullName evidence="1">Uncharacterized protein</fullName>
    </submittedName>
</protein>
<proteinExistence type="predicted"/>